<reference evidence="11 12" key="1">
    <citation type="submission" date="2018-05" db="EMBL/GenBank/DDBJ databases">
        <title>Zavarzinia sp. HR-AS.</title>
        <authorList>
            <person name="Lee Y."/>
            <person name="Jeon C.O."/>
        </authorList>
    </citation>
    <scope>NUCLEOTIDE SEQUENCE [LARGE SCALE GENOMIC DNA]</scope>
    <source>
        <strain evidence="11 12">HR-AS</strain>
    </source>
</reference>
<dbReference type="GO" id="GO:0000428">
    <property type="term" value="C:DNA-directed RNA polymerase complex"/>
    <property type="evidence" value="ECO:0007669"/>
    <property type="project" value="UniProtKB-KW"/>
</dbReference>
<evidence type="ECO:0000256" key="3">
    <source>
        <dbReference type="ARBA" id="ARBA00022679"/>
    </source>
</evidence>
<keyword evidence="4" id="KW-0548">Nucleotidyltransferase</keyword>
<sequence>MSGRRFDIAAIKSRVVMSTVAAKAGVKLDRAGAGKFMGCCPFHDDRTPSLAIDDGKGLWRCHGCGAGGDCFAFVQRIEGLPFMKAVRLLAEDGDVQVAAQPRNARPIGNDDSRLVEIARRIWEETGPHGMVTAYLRGRGIAISPPATLRFHPALFHRATGLKLPAMVGAVNIWPSREITGIHRTWLTEDGRKAPVSSNKMTLGNCKGGAVRLAPPGPVLVIGEGVETVLSVMQATGLPGWSAMNASNLSAIVLPDEAREIIIAADNDASGTGEREARKAADRFTAEGRIARIAMPDHPGIDFNDIVQEAVEHA</sequence>
<dbReference type="InterPro" id="IPR055570">
    <property type="entry name" value="DUF7146"/>
</dbReference>
<dbReference type="GO" id="GO:0006269">
    <property type="term" value="P:DNA replication, synthesis of primer"/>
    <property type="evidence" value="ECO:0007669"/>
    <property type="project" value="UniProtKB-KW"/>
</dbReference>
<evidence type="ECO:0000256" key="7">
    <source>
        <dbReference type="ARBA" id="ARBA00022771"/>
    </source>
</evidence>
<keyword evidence="5" id="KW-0235">DNA replication</keyword>
<evidence type="ECO:0000256" key="5">
    <source>
        <dbReference type="ARBA" id="ARBA00022705"/>
    </source>
</evidence>
<protein>
    <submittedName>
        <fullName evidence="11">Virulence-associated protein E</fullName>
    </submittedName>
</protein>
<dbReference type="InterPro" id="IPR036977">
    <property type="entry name" value="DNA_primase_Znf_CHC2"/>
</dbReference>
<dbReference type="Pfam" id="PF23639">
    <property type="entry name" value="DUF7146"/>
    <property type="match status" value="1"/>
</dbReference>
<keyword evidence="12" id="KW-1185">Reference proteome</keyword>
<gene>
    <name evidence="11" type="ORF">DKG74_08840</name>
</gene>
<dbReference type="AlphaFoldDB" id="A0A317EG84"/>
<dbReference type="InterPro" id="IPR006171">
    <property type="entry name" value="TOPRIM_dom"/>
</dbReference>
<dbReference type="Gene3D" id="3.40.1360.10">
    <property type="match status" value="1"/>
</dbReference>
<dbReference type="InterPro" id="IPR002694">
    <property type="entry name" value="Znf_CHC2"/>
</dbReference>
<comment type="caution">
    <text evidence="11">The sequence shown here is derived from an EMBL/GenBank/DDBJ whole genome shotgun (WGS) entry which is preliminary data.</text>
</comment>
<evidence type="ECO:0000313" key="11">
    <source>
        <dbReference type="EMBL" id="PWR24215.1"/>
    </source>
</evidence>
<keyword evidence="2" id="KW-0639">Primosome</keyword>
<evidence type="ECO:0000256" key="4">
    <source>
        <dbReference type="ARBA" id="ARBA00022695"/>
    </source>
</evidence>
<dbReference type="CDD" id="cd01029">
    <property type="entry name" value="TOPRIM_primases"/>
    <property type="match status" value="1"/>
</dbReference>
<evidence type="ECO:0000256" key="9">
    <source>
        <dbReference type="ARBA" id="ARBA00023163"/>
    </source>
</evidence>
<proteinExistence type="predicted"/>
<keyword evidence="7" id="KW-0863">Zinc-finger</keyword>
<dbReference type="GO" id="GO:0003677">
    <property type="term" value="F:DNA binding"/>
    <property type="evidence" value="ECO:0007669"/>
    <property type="project" value="InterPro"/>
</dbReference>
<evidence type="ECO:0000256" key="2">
    <source>
        <dbReference type="ARBA" id="ARBA00022515"/>
    </source>
</evidence>
<dbReference type="GO" id="GO:1990077">
    <property type="term" value="C:primosome complex"/>
    <property type="evidence" value="ECO:0007669"/>
    <property type="project" value="UniProtKB-KW"/>
</dbReference>
<name>A0A317EG84_9PROT</name>
<evidence type="ECO:0000256" key="6">
    <source>
        <dbReference type="ARBA" id="ARBA00022723"/>
    </source>
</evidence>
<keyword evidence="8" id="KW-0862">Zinc</keyword>
<dbReference type="SMART" id="SM00400">
    <property type="entry name" value="ZnF_CHCC"/>
    <property type="match status" value="1"/>
</dbReference>
<dbReference type="PANTHER" id="PTHR30313:SF2">
    <property type="entry name" value="DNA PRIMASE"/>
    <property type="match status" value="1"/>
</dbReference>
<evidence type="ECO:0000256" key="8">
    <source>
        <dbReference type="ARBA" id="ARBA00022833"/>
    </source>
</evidence>
<evidence type="ECO:0000259" key="10">
    <source>
        <dbReference type="SMART" id="SM00400"/>
    </source>
</evidence>
<dbReference type="PANTHER" id="PTHR30313">
    <property type="entry name" value="DNA PRIMASE"/>
    <property type="match status" value="1"/>
</dbReference>
<dbReference type="Gene3D" id="3.90.580.10">
    <property type="entry name" value="Zinc finger, CHC2-type domain"/>
    <property type="match status" value="1"/>
</dbReference>
<dbReference type="SUPFAM" id="SSF57783">
    <property type="entry name" value="Zinc beta-ribbon"/>
    <property type="match status" value="1"/>
</dbReference>
<dbReference type="Pfam" id="PF01807">
    <property type="entry name" value="Zn_ribbon_DnaG"/>
    <property type="match status" value="1"/>
</dbReference>
<evidence type="ECO:0000313" key="12">
    <source>
        <dbReference type="Proteomes" id="UP000245461"/>
    </source>
</evidence>
<dbReference type="OrthoDB" id="9811157at2"/>
<keyword evidence="1" id="KW-0240">DNA-directed RNA polymerase</keyword>
<dbReference type="Pfam" id="PF13362">
    <property type="entry name" value="Toprim_3"/>
    <property type="match status" value="1"/>
</dbReference>
<dbReference type="InterPro" id="IPR034154">
    <property type="entry name" value="TOPRIM_DnaG/twinkle"/>
</dbReference>
<organism evidence="11 12">
    <name type="scientific">Zavarzinia aquatilis</name>
    <dbReference type="NCBI Taxonomy" id="2211142"/>
    <lineage>
        <taxon>Bacteria</taxon>
        <taxon>Pseudomonadati</taxon>
        <taxon>Pseudomonadota</taxon>
        <taxon>Alphaproteobacteria</taxon>
        <taxon>Rhodospirillales</taxon>
        <taxon>Zavarziniaceae</taxon>
        <taxon>Zavarzinia</taxon>
    </lineage>
</organism>
<dbReference type="GO" id="GO:0005737">
    <property type="term" value="C:cytoplasm"/>
    <property type="evidence" value="ECO:0007669"/>
    <property type="project" value="TreeGrafter"/>
</dbReference>
<dbReference type="Proteomes" id="UP000245461">
    <property type="component" value="Unassembled WGS sequence"/>
</dbReference>
<dbReference type="GO" id="GO:0003899">
    <property type="term" value="F:DNA-directed RNA polymerase activity"/>
    <property type="evidence" value="ECO:0007669"/>
    <property type="project" value="InterPro"/>
</dbReference>
<evidence type="ECO:0000256" key="1">
    <source>
        <dbReference type="ARBA" id="ARBA00022478"/>
    </source>
</evidence>
<keyword evidence="3" id="KW-0808">Transferase</keyword>
<feature type="domain" description="Zinc finger CHC2-type" evidence="10">
    <location>
        <begin position="36"/>
        <end position="90"/>
    </location>
</feature>
<dbReference type="InterPro" id="IPR050219">
    <property type="entry name" value="DnaG_primase"/>
</dbReference>
<keyword evidence="9" id="KW-0804">Transcription</keyword>
<dbReference type="GO" id="GO:0008270">
    <property type="term" value="F:zinc ion binding"/>
    <property type="evidence" value="ECO:0007669"/>
    <property type="project" value="UniProtKB-KW"/>
</dbReference>
<dbReference type="RefSeq" id="WP_109904822.1">
    <property type="nucleotide sequence ID" value="NZ_QGLE01000004.1"/>
</dbReference>
<accession>A0A317EG84</accession>
<keyword evidence="6" id="KW-0479">Metal-binding</keyword>
<dbReference type="EMBL" id="QGLE01000004">
    <property type="protein sequence ID" value="PWR24215.1"/>
    <property type="molecule type" value="Genomic_DNA"/>
</dbReference>